<evidence type="ECO:0000256" key="5">
    <source>
        <dbReference type="ARBA" id="ARBA00022989"/>
    </source>
</evidence>
<accession>A0A380DK29</accession>
<keyword evidence="4 7" id="KW-0812">Transmembrane</keyword>
<reference evidence="8 9" key="1">
    <citation type="submission" date="2018-06" db="EMBL/GenBank/DDBJ databases">
        <authorList>
            <consortium name="Pathogen Informatics"/>
            <person name="Doyle S."/>
        </authorList>
    </citation>
    <scope>NUCLEOTIDE SEQUENCE [LARGE SCALE GENOMIC DNA]</scope>
    <source>
        <strain evidence="8 9">NCTC6133</strain>
    </source>
</reference>
<keyword evidence="5 7" id="KW-1133">Transmembrane helix</keyword>
<proteinExistence type="inferred from homology"/>
<evidence type="ECO:0000313" key="8">
    <source>
        <dbReference type="EMBL" id="SUK30125.1"/>
    </source>
</evidence>
<dbReference type="EMBL" id="UHAP01000001">
    <property type="protein sequence ID" value="SUK30125.1"/>
    <property type="molecule type" value="Genomic_DNA"/>
</dbReference>
<evidence type="ECO:0000256" key="2">
    <source>
        <dbReference type="ARBA" id="ARBA00006117"/>
    </source>
</evidence>
<evidence type="ECO:0000256" key="1">
    <source>
        <dbReference type="ARBA" id="ARBA00004141"/>
    </source>
</evidence>
<dbReference type="GO" id="GO:0012505">
    <property type="term" value="C:endomembrane system"/>
    <property type="evidence" value="ECO:0007669"/>
    <property type="project" value="UniProtKB-SubCell"/>
</dbReference>
<dbReference type="Proteomes" id="UP000255091">
    <property type="component" value="Unassembled WGS sequence"/>
</dbReference>
<comment type="subcellular location">
    <subcellularLocation>
        <location evidence="1">Membrane</location>
        <topology evidence="1">Multi-pass membrane protein</topology>
    </subcellularLocation>
</comment>
<evidence type="ECO:0000313" key="9">
    <source>
        <dbReference type="Proteomes" id="UP000255091"/>
    </source>
</evidence>
<evidence type="ECO:0000256" key="7">
    <source>
        <dbReference type="SAM" id="Phobius"/>
    </source>
</evidence>
<evidence type="ECO:0000256" key="4">
    <source>
        <dbReference type="ARBA" id="ARBA00022692"/>
    </source>
</evidence>
<gene>
    <name evidence="8" type="primary">rbsU_2</name>
    <name evidence="8" type="ORF">NCTC6133_00292</name>
</gene>
<protein>
    <submittedName>
        <fullName evidence="8">Sugar transport protein</fullName>
    </submittedName>
</protein>
<evidence type="ECO:0000256" key="3">
    <source>
        <dbReference type="ARBA" id="ARBA00022597"/>
    </source>
</evidence>
<keyword evidence="3 8" id="KW-0813">Transport</keyword>
<dbReference type="AlphaFoldDB" id="A0A380DK29"/>
<dbReference type="Pfam" id="PF06800">
    <property type="entry name" value="Sugar_transport"/>
    <property type="match status" value="1"/>
</dbReference>
<name>A0A380DK29_STAAU</name>
<evidence type="ECO:0000256" key="6">
    <source>
        <dbReference type="ARBA" id="ARBA00023136"/>
    </source>
</evidence>
<sequence length="84" mass="8710">MSIVALLIGLGPLIGWGFFPTVASKFGGKPVHQIIGATVGTLIFAIILAVITSSSFPTGTNLLFALLSGAGWDSDKSLHLKRSN</sequence>
<keyword evidence="3 8" id="KW-0762">Sugar transport</keyword>
<dbReference type="GO" id="GO:0015144">
    <property type="term" value="F:carbohydrate transmembrane transporter activity"/>
    <property type="evidence" value="ECO:0007669"/>
    <property type="project" value="InterPro"/>
</dbReference>
<feature type="transmembrane region" description="Helical" evidence="7">
    <location>
        <begin position="33"/>
        <end position="51"/>
    </location>
</feature>
<organism evidence="8 9">
    <name type="scientific">Staphylococcus aureus</name>
    <dbReference type="NCBI Taxonomy" id="1280"/>
    <lineage>
        <taxon>Bacteria</taxon>
        <taxon>Bacillati</taxon>
        <taxon>Bacillota</taxon>
        <taxon>Bacilli</taxon>
        <taxon>Bacillales</taxon>
        <taxon>Staphylococcaceae</taxon>
        <taxon>Staphylococcus</taxon>
    </lineage>
</organism>
<keyword evidence="6 7" id="KW-0472">Membrane</keyword>
<dbReference type="GO" id="GO:0016020">
    <property type="term" value="C:membrane"/>
    <property type="evidence" value="ECO:0007669"/>
    <property type="project" value="InterPro"/>
</dbReference>
<comment type="similarity">
    <text evidence="2">Belongs to the GRP transporter (TC 2.A.7.5) family.</text>
</comment>
<dbReference type="InterPro" id="IPR010651">
    <property type="entry name" value="Sugar_transport"/>
</dbReference>